<dbReference type="AlphaFoldDB" id="A0A5B7KAS8"/>
<dbReference type="Proteomes" id="UP000324222">
    <property type="component" value="Unassembled WGS sequence"/>
</dbReference>
<evidence type="ECO:0000313" key="2">
    <source>
        <dbReference type="EMBL" id="MPD02169.1"/>
    </source>
</evidence>
<evidence type="ECO:0000256" key="1">
    <source>
        <dbReference type="SAM" id="MobiDB-lite"/>
    </source>
</evidence>
<feature type="region of interest" description="Disordered" evidence="1">
    <location>
        <begin position="29"/>
        <end position="70"/>
    </location>
</feature>
<proteinExistence type="predicted"/>
<organism evidence="2 3">
    <name type="scientific">Portunus trituberculatus</name>
    <name type="common">Swimming crab</name>
    <name type="synonym">Neptunus trituberculatus</name>
    <dbReference type="NCBI Taxonomy" id="210409"/>
    <lineage>
        <taxon>Eukaryota</taxon>
        <taxon>Metazoa</taxon>
        <taxon>Ecdysozoa</taxon>
        <taxon>Arthropoda</taxon>
        <taxon>Crustacea</taxon>
        <taxon>Multicrustacea</taxon>
        <taxon>Malacostraca</taxon>
        <taxon>Eumalacostraca</taxon>
        <taxon>Eucarida</taxon>
        <taxon>Decapoda</taxon>
        <taxon>Pleocyemata</taxon>
        <taxon>Brachyura</taxon>
        <taxon>Eubrachyura</taxon>
        <taxon>Portunoidea</taxon>
        <taxon>Portunidae</taxon>
        <taxon>Portuninae</taxon>
        <taxon>Portunus</taxon>
    </lineage>
</organism>
<protein>
    <submittedName>
        <fullName evidence="2">Uncharacterized protein</fullName>
    </submittedName>
</protein>
<dbReference type="EMBL" id="VSRR010130220">
    <property type="protein sequence ID" value="MPD02169.1"/>
    <property type="molecule type" value="Genomic_DNA"/>
</dbReference>
<reference evidence="2 3" key="1">
    <citation type="submission" date="2019-05" db="EMBL/GenBank/DDBJ databases">
        <title>Another draft genome of Portunus trituberculatus and its Hox gene families provides insights of decapod evolution.</title>
        <authorList>
            <person name="Jeong J.-H."/>
            <person name="Song I."/>
            <person name="Kim S."/>
            <person name="Choi T."/>
            <person name="Kim D."/>
            <person name="Ryu S."/>
            <person name="Kim W."/>
        </authorList>
    </citation>
    <scope>NUCLEOTIDE SEQUENCE [LARGE SCALE GENOMIC DNA]</scope>
    <source>
        <tissue evidence="2">Muscle</tissue>
    </source>
</reference>
<gene>
    <name evidence="2" type="ORF">E2C01_097729</name>
</gene>
<name>A0A5B7KAS8_PORTR</name>
<feature type="compositionally biased region" description="Pro residues" evidence="1">
    <location>
        <begin position="61"/>
        <end position="70"/>
    </location>
</feature>
<accession>A0A5B7KAS8</accession>
<sequence length="70" mass="7734">MSRSLVRHYIHVITHQTLTQIRPSCWVGGASEQRPPSSPRRGQEHCEAAGGGEPCRDAPRLPSPHTPLNQ</sequence>
<evidence type="ECO:0000313" key="3">
    <source>
        <dbReference type="Proteomes" id="UP000324222"/>
    </source>
</evidence>
<keyword evidence="3" id="KW-1185">Reference proteome</keyword>
<comment type="caution">
    <text evidence="2">The sequence shown here is derived from an EMBL/GenBank/DDBJ whole genome shotgun (WGS) entry which is preliminary data.</text>
</comment>